<proteinExistence type="predicted"/>
<dbReference type="RefSeq" id="WP_341671644.1">
    <property type="nucleotide sequence ID" value="NZ_JBBYHV010000001.1"/>
</dbReference>
<protein>
    <submittedName>
        <fullName evidence="3">Alpha/beta hydrolase</fullName>
    </submittedName>
</protein>
<dbReference type="PANTHER" id="PTHR48081:SF8">
    <property type="entry name" value="ALPHA_BETA HYDROLASE FOLD-3 DOMAIN-CONTAINING PROTEIN-RELATED"/>
    <property type="match status" value="1"/>
</dbReference>
<sequence length="355" mass="37025">MDRRQALALGGAGVIATLLGPSLAVMAHEHPPATTASGIDPIAFLDPELRPMAQAMFSPEGTNFTVESLAAIRAGSAANAQPPSPDVPVEELRIPGLPGQPEVVAFLVNGGQPGARPGIVHTHGGGHILGAARNELADLQQLATELDCMVLTIDYRLAPETRYTGSVADNYAALKWFHGAAANIGLDPQRIAVMGESAGGTHAALLAIEARDRGEVPVCFQCLVYPMLDDRTGSTVPVPDHIGRILWDARSNRFGWTQFLGVDAGSAAVPAAGVPARTESLAGLPPAWIGTGGADLFMAEDMAYAQRLTEAGGAAELLLAPRAFHAFDKLVPQAQVSQRFTAAKVDALRRAFAAG</sequence>
<keyword evidence="4" id="KW-1185">Reference proteome</keyword>
<evidence type="ECO:0000256" key="1">
    <source>
        <dbReference type="ARBA" id="ARBA00022801"/>
    </source>
</evidence>
<dbReference type="GO" id="GO:0016787">
    <property type="term" value="F:hydrolase activity"/>
    <property type="evidence" value="ECO:0007669"/>
    <property type="project" value="UniProtKB-KW"/>
</dbReference>
<accession>A0ABU9I9J8</accession>
<dbReference type="Gene3D" id="3.40.50.1820">
    <property type="entry name" value="alpha/beta hydrolase"/>
    <property type="match status" value="1"/>
</dbReference>
<evidence type="ECO:0000313" key="4">
    <source>
        <dbReference type="Proteomes" id="UP001497045"/>
    </source>
</evidence>
<dbReference type="SUPFAM" id="SSF53474">
    <property type="entry name" value="alpha/beta-Hydrolases"/>
    <property type="match status" value="1"/>
</dbReference>
<dbReference type="InterPro" id="IPR013094">
    <property type="entry name" value="AB_hydrolase_3"/>
</dbReference>
<dbReference type="PANTHER" id="PTHR48081">
    <property type="entry name" value="AB HYDROLASE SUPERFAMILY PROTEIN C4A8.06C"/>
    <property type="match status" value="1"/>
</dbReference>
<keyword evidence="1 3" id="KW-0378">Hydrolase</keyword>
<evidence type="ECO:0000259" key="2">
    <source>
        <dbReference type="Pfam" id="PF07859"/>
    </source>
</evidence>
<feature type="domain" description="Alpha/beta hydrolase fold-3" evidence="2">
    <location>
        <begin position="119"/>
        <end position="327"/>
    </location>
</feature>
<dbReference type="Pfam" id="PF07859">
    <property type="entry name" value="Abhydrolase_3"/>
    <property type="match status" value="1"/>
</dbReference>
<evidence type="ECO:0000313" key="3">
    <source>
        <dbReference type="EMBL" id="MEL1249103.1"/>
    </source>
</evidence>
<dbReference type="EMBL" id="JBBYHV010000001">
    <property type="protein sequence ID" value="MEL1249103.1"/>
    <property type="molecule type" value="Genomic_DNA"/>
</dbReference>
<dbReference type="Proteomes" id="UP001497045">
    <property type="component" value="Unassembled WGS sequence"/>
</dbReference>
<comment type="caution">
    <text evidence="3">The sequence shown here is derived from an EMBL/GenBank/DDBJ whole genome shotgun (WGS) entry which is preliminary data.</text>
</comment>
<organism evidence="3 4">
    <name type="scientific">Aurantiacibacter gilvus</name>
    <dbReference type="NCBI Taxonomy" id="3139141"/>
    <lineage>
        <taxon>Bacteria</taxon>
        <taxon>Pseudomonadati</taxon>
        <taxon>Pseudomonadota</taxon>
        <taxon>Alphaproteobacteria</taxon>
        <taxon>Sphingomonadales</taxon>
        <taxon>Erythrobacteraceae</taxon>
        <taxon>Aurantiacibacter</taxon>
    </lineage>
</organism>
<dbReference type="InterPro" id="IPR050300">
    <property type="entry name" value="GDXG_lipolytic_enzyme"/>
</dbReference>
<dbReference type="InterPro" id="IPR029058">
    <property type="entry name" value="AB_hydrolase_fold"/>
</dbReference>
<reference evidence="3 4" key="1">
    <citation type="submission" date="2024-04" db="EMBL/GenBank/DDBJ databases">
        <title>Aurantiacibacter sp. DGU6 16S ribosomal RNA gene Genome sequencing and assembly.</title>
        <authorList>
            <person name="Park S."/>
        </authorList>
    </citation>
    <scope>NUCLEOTIDE SEQUENCE [LARGE SCALE GENOMIC DNA]</scope>
    <source>
        <strain evidence="3 4">DGU6</strain>
    </source>
</reference>
<gene>
    <name evidence="3" type="ORF">AAEO60_00305</name>
</gene>
<name>A0ABU9I9J8_9SPHN</name>